<evidence type="ECO:0000313" key="5">
    <source>
        <dbReference type="EMBL" id="SIN67304.1"/>
    </source>
</evidence>
<dbReference type="Proteomes" id="UP000185003">
    <property type="component" value="Unassembled WGS sequence"/>
</dbReference>
<reference evidence="5 6" key="1">
    <citation type="submission" date="2016-11" db="EMBL/GenBank/DDBJ databases">
        <authorList>
            <person name="Jaros S."/>
            <person name="Januszkiewicz K."/>
            <person name="Wedrychowicz H."/>
        </authorList>
    </citation>
    <scope>NUCLEOTIDE SEQUENCE [LARGE SCALE GENOMIC DNA]</scope>
    <source>
        <strain evidence="5 6">DSM 24787</strain>
    </source>
</reference>
<dbReference type="SUPFAM" id="SSF51215">
    <property type="entry name" value="Regulatory protein AraC"/>
    <property type="match status" value="1"/>
</dbReference>
<dbReference type="OrthoDB" id="9782911at2"/>
<keyword evidence="2" id="KW-0238">DNA-binding</keyword>
<evidence type="ECO:0000259" key="4">
    <source>
        <dbReference type="PROSITE" id="PS01124"/>
    </source>
</evidence>
<dbReference type="SMART" id="SM00342">
    <property type="entry name" value="HTH_ARAC"/>
    <property type="match status" value="1"/>
</dbReference>
<dbReference type="GO" id="GO:0003700">
    <property type="term" value="F:DNA-binding transcription factor activity"/>
    <property type="evidence" value="ECO:0007669"/>
    <property type="project" value="InterPro"/>
</dbReference>
<proteinExistence type="predicted"/>
<dbReference type="STRING" id="536979.SAMN04488055_0483"/>
<evidence type="ECO:0000256" key="2">
    <source>
        <dbReference type="ARBA" id="ARBA00023125"/>
    </source>
</evidence>
<dbReference type="InterPro" id="IPR020449">
    <property type="entry name" value="Tscrpt_reg_AraC-type_HTH"/>
</dbReference>
<gene>
    <name evidence="5" type="ORF">SAMN04488055_0483</name>
</gene>
<dbReference type="InterPro" id="IPR003313">
    <property type="entry name" value="AraC-bd"/>
</dbReference>
<name>A0A1N6D9E2_9BACT</name>
<dbReference type="SUPFAM" id="SSF46689">
    <property type="entry name" value="Homeodomain-like"/>
    <property type="match status" value="2"/>
</dbReference>
<evidence type="ECO:0000256" key="1">
    <source>
        <dbReference type="ARBA" id="ARBA00023015"/>
    </source>
</evidence>
<dbReference type="Pfam" id="PF12833">
    <property type="entry name" value="HTH_18"/>
    <property type="match status" value="1"/>
</dbReference>
<dbReference type="EMBL" id="FSRA01000001">
    <property type="protein sequence ID" value="SIN67304.1"/>
    <property type="molecule type" value="Genomic_DNA"/>
</dbReference>
<keyword evidence="1" id="KW-0805">Transcription regulation</keyword>
<dbReference type="PANTHER" id="PTHR43280">
    <property type="entry name" value="ARAC-FAMILY TRANSCRIPTIONAL REGULATOR"/>
    <property type="match status" value="1"/>
</dbReference>
<feature type="domain" description="HTH araC/xylS-type" evidence="4">
    <location>
        <begin position="194"/>
        <end position="292"/>
    </location>
</feature>
<sequence length="296" mass="34468">MKNFSKYFTITSAEERWGLYLTTTGFTRIEPADAKTYPVNKEHPSSYSLTWKSGRVLKEFQLVYITAGNGVFESSQVPLRNIDGGTCFLLYPGTWHRYKPLETSGWTEYWIGFKGYYPEQLMRKGFFQEDKPVIDLGIDEEVLILFQKLFMAVDQAQPGYPQVMSAMLMEIFARIHTRTYYDVQHKGQDENLVVRAKFLMREAIEESNNIEDIIKDLPVSYSKFRKVFKQVTGESPNQYYLNLRLKKAMTLLDATHLSVNEIAYQTGFESVFYFSKLFKKKNGLSPSAWREQKKAD</sequence>
<dbReference type="RefSeq" id="WP_074237579.1">
    <property type="nucleotide sequence ID" value="NZ_FSRA01000001.1"/>
</dbReference>
<dbReference type="AlphaFoldDB" id="A0A1N6D9E2"/>
<dbReference type="Pfam" id="PF02311">
    <property type="entry name" value="AraC_binding"/>
    <property type="match status" value="1"/>
</dbReference>
<keyword evidence="3" id="KW-0804">Transcription</keyword>
<dbReference type="PROSITE" id="PS01124">
    <property type="entry name" value="HTH_ARAC_FAMILY_2"/>
    <property type="match status" value="1"/>
</dbReference>
<dbReference type="PROSITE" id="PS00041">
    <property type="entry name" value="HTH_ARAC_FAMILY_1"/>
    <property type="match status" value="1"/>
</dbReference>
<dbReference type="GO" id="GO:0043565">
    <property type="term" value="F:sequence-specific DNA binding"/>
    <property type="evidence" value="ECO:0007669"/>
    <property type="project" value="InterPro"/>
</dbReference>
<dbReference type="InterPro" id="IPR018062">
    <property type="entry name" value="HTH_AraC-typ_CS"/>
</dbReference>
<evidence type="ECO:0000313" key="6">
    <source>
        <dbReference type="Proteomes" id="UP000185003"/>
    </source>
</evidence>
<dbReference type="InterPro" id="IPR037923">
    <property type="entry name" value="HTH-like"/>
</dbReference>
<protein>
    <submittedName>
        <fullName evidence="5">AraC-like ligand binding domain-containing protein</fullName>
    </submittedName>
</protein>
<evidence type="ECO:0000256" key="3">
    <source>
        <dbReference type="ARBA" id="ARBA00023163"/>
    </source>
</evidence>
<keyword evidence="6" id="KW-1185">Reference proteome</keyword>
<accession>A0A1N6D9E2</accession>
<dbReference type="Gene3D" id="1.10.10.60">
    <property type="entry name" value="Homeodomain-like"/>
    <property type="match status" value="2"/>
</dbReference>
<dbReference type="PRINTS" id="PR00032">
    <property type="entry name" value="HTHARAC"/>
</dbReference>
<dbReference type="PANTHER" id="PTHR43280:SF30">
    <property type="entry name" value="MMSAB OPERON REGULATORY PROTEIN"/>
    <property type="match status" value="1"/>
</dbReference>
<dbReference type="InterPro" id="IPR018060">
    <property type="entry name" value="HTH_AraC"/>
</dbReference>
<dbReference type="InterPro" id="IPR009057">
    <property type="entry name" value="Homeodomain-like_sf"/>
</dbReference>
<organism evidence="5 6">
    <name type="scientific">Chitinophaga niabensis</name>
    <dbReference type="NCBI Taxonomy" id="536979"/>
    <lineage>
        <taxon>Bacteria</taxon>
        <taxon>Pseudomonadati</taxon>
        <taxon>Bacteroidota</taxon>
        <taxon>Chitinophagia</taxon>
        <taxon>Chitinophagales</taxon>
        <taxon>Chitinophagaceae</taxon>
        <taxon>Chitinophaga</taxon>
    </lineage>
</organism>